<evidence type="ECO:0000256" key="6">
    <source>
        <dbReference type="ARBA" id="ARBA00023288"/>
    </source>
</evidence>
<keyword evidence="6" id="KW-0449">Lipoprotein</keyword>
<comment type="subcellular location">
    <subcellularLocation>
        <location evidence="1">Cell membrane</location>
        <topology evidence="1">Lipid-anchor</topology>
    </subcellularLocation>
</comment>
<keyword evidence="9" id="KW-1185">Reference proteome</keyword>
<dbReference type="Pfam" id="PF02608">
    <property type="entry name" value="Bmp"/>
    <property type="match status" value="1"/>
</dbReference>
<evidence type="ECO:0000256" key="4">
    <source>
        <dbReference type="ARBA" id="ARBA00022729"/>
    </source>
</evidence>
<dbReference type="Proteomes" id="UP000321491">
    <property type="component" value="Unassembled WGS sequence"/>
</dbReference>
<keyword evidence="4" id="KW-0732">Signal</keyword>
<dbReference type="InterPro" id="IPR003760">
    <property type="entry name" value="PnrA-like"/>
</dbReference>
<dbReference type="RefSeq" id="WP_146936170.1">
    <property type="nucleotide sequence ID" value="NZ_BJXW01000009.1"/>
</dbReference>
<dbReference type="PANTHER" id="PTHR34296:SF2">
    <property type="entry name" value="ABC TRANSPORTER GUANOSINE-BINDING PROTEIN NUPN"/>
    <property type="match status" value="1"/>
</dbReference>
<dbReference type="PROSITE" id="PS51257">
    <property type="entry name" value="PROKAR_LIPOPROTEIN"/>
    <property type="match status" value="1"/>
</dbReference>
<proteinExistence type="inferred from homology"/>
<accession>A0A511UVN5</accession>
<dbReference type="InterPro" id="IPR028082">
    <property type="entry name" value="Peripla_BP_I"/>
</dbReference>
<feature type="domain" description="ABC transporter substrate-binding protein PnrA-like" evidence="7">
    <location>
        <begin position="31"/>
        <end position="310"/>
    </location>
</feature>
<evidence type="ECO:0000256" key="2">
    <source>
        <dbReference type="ARBA" id="ARBA00008610"/>
    </source>
</evidence>
<reference evidence="8 9" key="1">
    <citation type="submission" date="2019-07" db="EMBL/GenBank/DDBJ databases">
        <title>Whole genome shotgun sequence of Cerasibacillus quisquiliarum NBRC 102429.</title>
        <authorList>
            <person name="Hosoyama A."/>
            <person name="Uohara A."/>
            <person name="Ohji S."/>
            <person name="Ichikawa N."/>
        </authorList>
    </citation>
    <scope>NUCLEOTIDE SEQUENCE [LARGE SCALE GENOMIC DNA]</scope>
    <source>
        <strain evidence="8 9">NBRC 102429</strain>
    </source>
</reference>
<evidence type="ECO:0000256" key="5">
    <source>
        <dbReference type="ARBA" id="ARBA00023136"/>
    </source>
</evidence>
<organism evidence="8 9">
    <name type="scientific">Cerasibacillus quisquiliarum</name>
    <dbReference type="NCBI Taxonomy" id="227865"/>
    <lineage>
        <taxon>Bacteria</taxon>
        <taxon>Bacillati</taxon>
        <taxon>Bacillota</taxon>
        <taxon>Bacilli</taxon>
        <taxon>Bacillales</taxon>
        <taxon>Bacillaceae</taxon>
        <taxon>Cerasibacillus</taxon>
    </lineage>
</organism>
<comment type="similarity">
    <text evidence="2">Belongs to the BMP lipoprotein family.</text>
</comment>
<evidence type="ECO:0000256" key="1">
    <source>
        <dbReference type="ARBA" id="ARBA00004193"/>
    </source>
</evidence>
<evidence type="ECO:0000259" key="7">
    <source>
        <dbReference type="Pfam" id="PF02608"/>
    </source>
</evidence>
<dbReference type="InterPro" id="IPR050957">
    <property type="entry name" value="BMP_lipoprotein"/>
</dbReference>
<name>A0A511UVN5_9BACI</name>
<comment type="caution">
    <text evidence="8">The sequence shown here is derived from an EMBL/GenBank/DDBJ whole genome shotgun (WGS) entry which is preliminary data.</text>
</comment>
<evidence type="ECO:0000313" key="8">
    <source>
        <dbReference type="EMBL" id="GEN30685.1"/>
    </source>
</evidence>
<evidence type="ECO:0000256" key="3">
    <source>
        <dbReference type="ARBA" id="ARBA00022475"/>
    </source>
</evidence>
<dbReference type="OrthoDB" id="2556857at2"/>
<dbReference type="SUPFAM" id="SSF53822">
    <property type="entry name" value="Periplasmic binding protein-like I"/>
    <property type="match status" value="1"/>
</dbReference>
<evidence type="ECO:0000313" key="9">
    <source>
        <dbReference type="Proteomes" id="UP000321491"/>
    </source>
</evidence>
<dbReference type="PANTHER" id="PTHR34296">
    <property type="entry name" value="TRANSCRIPTIONAL ACTIVATOR PROTEIN MED"/>
    <property type="match status" value="1"/>
</dbReference>
<keyword evidence="5" id="KW-0472">Membrane</keyword>
<dbReference type="Gene3D" id="3.40.50.2300">
    <property type="match status" value="2"/>
</dbReference>
<dbReference type="AlphaFoldDB" id="A0A511UVN5"/>
<protein>
    <submittedName>
        <fullName evidence="8">Transcriptional activator protein med</fullName>
    </submittedName>
</protein>
<dbReference type="GO" id="GO:0005886">
    <property type="term" value="C:plasma membrane"/>
    <property type="evidence" value="ECO:0007669"/>
    <property type="project" value="UniProtKB-SubCell"/>
</dbReference>
<gene>
    <name evidence="8" type="primary">med</name>
    <name evidence="8" type="ORF">CQU01_09230</name>
</gene>
<dbReference type="EMBL" id="BJXW01000009">
    <property type="protein sequence ID" value="GEN30685.1"/>
    <property type="molecule type" value="Genomic_DNA"/>
</dbReference>
<keyword evidence="3" id="KW-1003">Cell membrane</keyword>
<sequence>MKKSLSILFVIILILILLSSCSSSERGELYKVGLITEGEMTEYGWNALGYKGIQHIKDKYTDVEIYYEENIETEEDVLQAVDDFAKKGVNLLFGHSSQYGKYFVDIANYYPDIHFVYFNGGYTSDNVTSLNVNVHALGFFAGLIAGEMTETNEVAIFAAYEWQPEIEGFYEGVKHANPGCNVRVEFIQEMTNKDKIREHYYSLIEDHVDVIYPANDVFSTQLIKEASEDGLYTIGYMMDQSDIGQEYVLSSTLLNIDRLYLYAAEQKAKDNLKGTVYTFKHEQDIVSLSEYSPFVPAYVKNKINRILEDYHESGLLPY</sequence>